<keyword evidence="2" id="KW-1185">Reference proteome</keyword>
<protein>
    <submittedName>
        <fullName evidence="1">Gamma-glutamyltransferase family protein</fullName>
    </submittedName>
</protein>
<proteinExistence type="predicted"/>
<gene>
    <name evidence="1" type="ORF">MAF45_07940</name>
</gene>
<organism evidence="1 2">
    <name type="scientific">Mesosutterella porci</name>
    <dbReference type="NCBI Taxonomy" id="2915351"/>
    <lineage>
        <taxon>Bacteria</taxon>
        <taxon>Pseudomonadati</taxon>
        <taxon>Pseudomonadota</taxon>
        <taxon>Betaproteobacteria</taxon>
        <taxon>Burkholderiales</taxon>
        <taxon>Sutterellaceae</taxon>
        <taxon>Mesosutterella</taxon>
    </lineage>
</organism>
<dbReference type="PANTHER" id="PTHR43881">
    <property type="entry name" value="GAMMA-GLUTAMYLTRANSPEPTIDASE (AFU_ORTHOLOGUE AFUA_4G13580)"/>
    <property type="match status" value="1"/>
</dbReference>
<evidence type="ECO:0000313" key="1">
    <source>
        <dbReference type="EMBL" id="MCG5031369.1"/>
    </source>
</evidence>
<dbReference type="Gene3D" id="1.10.246.230">
    <property type="match status" value="1"/>
</dbReference>
<dbReference type="Gene3D" id="3.60.20.40">
    <property type="match status" value="1"/>
</dbReference>
<dbReference type="EMBL" id="JAKNCT010000009">
    <property type="protein sequence ID" value="MCG5031369.1"/>
    <property type="molecule type" value="Genomic_DNA"/>
</dbReference>
<dbReference type="InterPro" id="IPR043137">
    <property type="entry name" value="GGT_ssub_C"/>
</dbReference>
<dbReference type="PRINTS" id="PR01210">
    <property type="entry name" value="GGTRANSPTASE"/>
</dbReference>
<dbReference type="InterPro" id="IPR029055">
    <property type="entry name" value="Ntn_hydrolases_N"/>
</dbReference>
<evidence type="ECO:0000313" key="2">
    <source>
        <dbReference type="Proteomes" id="UP001297600"/>
    </source>
</evidence>
<dbReference type="SUPFAM" id="SSF56235">
    <property type="entry name" value="N-terminal nucleophile aminohydrolases (Ntn hydrolases)"/>
    <property type="match status" value="1"/>
</dbReference>
<sequence length="537" mass="58591">MLDFDPLHYPYASTRSLVYSRNGMCCAGNPTAASAGLQTLLKGGNAVDAAIAMALTQPLAEPTGNGLGSDCFAIVWFKGRMYGINGSGPAPRSISIDALKERGLKEVPKRGVESIDVPGAVAAWCALHERFGSLELEEVAAPAVEYAEQGFPVSPNISRLWSDSYRLFAPLASANPAFQGWMETFAPGGRTPKAGEMFASPRMADTLRSIARTNGRSFYQGPIAEKIDAYMKRTGGFLSGEDLAAYKPEWVAPISLNYRGVDVWELPPNGHGITVLMALQILKGMELGDREDPETVHRQIDALKLAFSDTMEYVAEPACMKVSAEELLSEKYAAQRRSLIGERALDPKAGDPRYGSTVYFCTADRDGNMVSIIQSNFHGFGSGIVEPQTGVSFNDRAFNFRFDPSHPNGLKGGKRPYHTIIPGFLTQNGEALGPFGIMGGYMQPQAHVQFLMNLLDWKLNPQQALDAPRWQWVGGRRVLAEQDMPNALIRQLQRRGHEITVVADRVAMGRGQAIIRGENGVYAGGTEKRTDGQIMCY</sequence>
<dbReference type="RefSeq" id="WP_237979103.1">
    <property type="nucleotide sequence ID" value="NZ_JAKNCT010000009.1"/>
</dbReference>
<dbReference type="PANTHER" id="PTHR43881:SF1">
    <property type="entry name" value="GAMMA-GLUTAMYLTRANSPEPTIDASE (AFU_ORTHOLOGUE AFUA_4G13580)"/>
    <property type="match status" value="1"/>
</dbReference>
<dbReference type="Proteomes" id="UP001297600">
    <property type="component" value="Unassembled WGS sequence"/>
</dbReference>
<dbReference type="Pfam" id="PF01019">
    <property type="entry name" value="G_glu_transpept"/>
    <property type="match status" value="1"/>
</dbReference>
<name>A0ABS9MSR8_9BURK</name>
<comment type="caution">
    <text evidence="1">The sequence shown here is derived from an EMBL/GenBank/DDBJ whole genome shotgun (WGS) entry which is preliminary data.</text>
</comment>
<accession>A0ABS9MSR8</accession>
<dbReference type="InterPro" id="IPR052896">
    <property type="entry name" value="GGT-like_enzyme"/>
</dbReference>
<reference evidence="1 2" key="1">
    <citation type="submission" date="2022-02" db="EMBL/GenBank/DDBJ databases">
        <title>Mesosutterella porci, a novel member of the family Sutterellaceae from pig feces.</title>
        <authorList>
            <person name="Wylensek D."/>
            <person name="Clavel T."/>
        </authorList>
    </citation>
    <scope>NUCLEOTIDE SEQUENCE [LARGE SCALE GENOMIC DNA]</scope>
    <source>
        <strain evidence="2">oilRF-744-wt-GAM-9</strain>
    </source>
</reference>